<evidence type="ECO:0000259" key="1">
    <source>
        <dbReference type="Pfam" id="PF22818"/>
    </source>
</evidence>
<reference evidence="2 3" key="1">
    <citation type="submission" date="2020-03" db="EMBL/GenBank/DDBJ databases">
        <title>Whole genome shotgun sequence of Phytohabitans houttuyneae NBRC 108639.</title>
        <authorList>
            <person name="Komaki H."/>
            <person name="Tamura T."/>
        </authorList>
    </citation>
    <scope>NUCLEOTIDE SEQUENCE [LARGE SCALE GENOMIC DNA]</scope>
    <source>
        <strain evidence="2 3">NBRC 108639</strain>
    </source>
</reference>
<dbReference type="InterPro" id="IPR054545">
    <property type="entry name" value="ApeI-like"/>
</dbReference>
<organism evidence="2 3">
    <name type="scientific">Phytohabitans houttuyneae</name>
    <dbReference type="NCBI Taxonomy" id="1076126"/>
    <lineage>
        <taxon>Bacteria</taxon>
        <taxon>Bacillati</taxon>
        <taxon>Actinomycetota</taxon>
        <taxon>Actinomycetes</taxon>
        <taxon>Micromonosporales</taxon>
        <taxon>Micromonosporaceae</taxon>
    </lineage>
</organism>
<dbReference type="Pfam" id="PF22818">
    <property type="entry name" value="ApeI-like"/>
    <property type="match status" value="1"/>
</dbReference>
<dbReference type="RefSeq" id="WP_173063267.1">
    <property type="nucleotide sequence ID" value="NZ_BAABGO010000010.1"/>
</dbReference>
<dbReference type="InterPro" id="IPR029069">
    <property type="entry name" value="HotDog_dom_sf"/>
</dbReference>
<dbReference type="AlphaFoldDB" id="A0A6V8KBH0"/>
<keyword evidence="3" id="KW-1185">Reference proteome</keyword>
<accession>A0A6V8KBH0</accession>
<evidence type="ECO:0000313" key="3">
    <source>
        <dbReference type="Proteomes" id="UP000482800"/>
    </source>
</evidence>
<sequence length="123" mass="13311">MKTVMAGGFVTPATIELQRADSDEVVARVRPDPGDPVFAGHYPGFPLLPGVHIFEFVDLTARAAEPDLILDEIELCRFLLPAGHADDLVVHVRRDGPRRRATVAAGGETVAEVVLRYRNGATP</sequence>
<dbReference type="SUPFAM" id="SSF54637">
    <property type="entry name" value="Thioesterase/thiol ester dehydrase-isomerase"/>
    <property type="match status" value="1"/>
</dbReference>
<dbReference type="Gene3D" id="3.10.129.10">
    <property type="entry name" value="Hotdog Thioesterase"/>
    <property type="match status" value="1"/>
</dbReference>
<protein>
    <recommendedName>
        <fullName evidence="1">ApeI dehydratase-like domain-containing protein</fullName>
    </recommendedName>
</protein>
<name>A0A6V8KBH0_9ACTN</name>
<dbReference type="EMBL" id="BLPF01000002">
    <property type="protein sequence ID" value="GFJ82563.1"/>
    <property type="molecule type" value="Genomic_DNA"/>
</dbReference>
<evidence type="ECO:0000313" key="2">
    <source>
        <dbReference type="EMBL" id="GFJ82563.1"/>
    </source>
</evidence>
<gene>
    <name evidence="2" type="ORF">Phou_067430</name>
</gene>
<dbReference type="Proteomes" id="UP000482800">
    <property type="component" value="Unassembled WGS sequence"/>
</dbReference>
<reference evidence="2 3" key="2">
    <citation type="submission" date="2020-03" db="EMBL/GenBank/DDBJ databases">
        <authorList>
            <person name="Ichikawa N."/>
            <person name="Kimura A."/>
            <person name="Kitahashi Y."/>
            <person name="Uohara A."/>
        </authorList>
    </citation>
    <scope>NUCLEOTIDE SEQUENCE [LARGE SCALE GENOMIC DNA]</scope>
    <source>
        <strain evidence="2 3">NBRC 108639</strain>
    </source>
</reference>
<comment type="caution">
    <text evidence="2">The sequence shown here is derived from an EMBL/GenBank/DDBJ whole genome shotgun (WGS) entry which is preliminary data.</text>
</comment>
<feature type="domain" description="ApeI dehydratase-like" evidence="1">
    <location>
        <begin position="19"/>
        <end position="98"/>
    </location>
</feature>
<proteinExistence type="predicted"/>